<dbReference type="GO" id="GO:0003700">
    <property type="term" value="F:DNA-binding transcription factor activity"/>
    <property type="evidence" value="ECO:0007669"/>
    <property type="project" value="TreeGrafter"/>
</dbReference>
<name>A0A211ZQA3_9PROT</name>
<dbReference type="OrthoDB" id="189843at2"/>
<evidence type="ECO:0000313" key="3">
    <source>
        <dbReference type="EMBL" id="OWJ67429.1"/>
    </source>
</evidence>
<keyword evidence="1" id="KW-0238">DNA-binding</keyword>
<gene>
    <name evidence="3" type="ORF">BWR60_09490</name>
</gene>
<dbReference type="Gene3D" id="1.10.260.40">
    <property type="entry name" value="lambda repressor-like DNA-binding domains"/>
    <property type="match status" value="1"/>
</dbReference>
<keyword evidence="4" id="KW-1185">Reference proteome</keyword>
<dbReference type="PROSITE" id="PS50943">
    <property type="entry name" value="HTH_CROC1"/>
    <property type="match status" value="1"/>
</dbReference>
<evidence type="ECO:0000256" key="1">
    <source>
        <dbReference type="ARBA" id="ARBA00023125"/>
    </source>
</evidence>
<dbReference type="SMART" id="SM00530">
    <property type="entry name" value="HTH_XRE"/>
    <property type="match status" value="1"/>
</dbReference>
<dbReference type="Proteomes" id="UP000196655">
    <property type="component" value="Unassembled WGS sequence"/>
</dbReference>
<dbReference type="PANTHER" id="PTHR46797">
    <property type="entry name" value="HTH-TYPE TRANSCRIPTIONAL REGULATOR"/>
    <property type="match status" value="1"/>
</dbReference>
<dbReference type="PANTHER" id="PTHR46797:SF1">
    <property type="entry name" value="METHYLPHOSPHONATE SYNTHASE"/>
    <property type="match status" value="1"/>
</dbReference>
<organism evidence="3 4">
    <name type="scientific">Inquilinus limosus</name>
    <dbReference type="NCBI Taxonomy" id="171674"/>
    <lineage>
        <taxon>Bacteria</taxon>
        <taxon>Pseudomonadati</taxon>
        <taxon>Pseudomonadota</taxon>
        <taxon>Alphaproteobacteria</taxon>
        <taxon>Rhodospirillales</taxon>
        <taxon>Rhodospirillaceae</taxon>
        <taxon>Inquilinus</taxon>
    </lineage>
</organism>
<protein>
    <recommendedName>
        <fullName evidence="2">HTH cro/C1-type domain-containing protein</fullName>
    </recommendedName>
</protein>
<dbReference type="SUPFAM" id="SSF47413">
    <property type="entry name" value="lambda repressor-like DNA-binding domains"/>
    <property type="match status" value="1"/>
</dbReference>
<dbReference type="InterPro" id="IPR050807">
    <property type="entry name" value="TransReg_Diox_bact_type"/>
</dbReference>
<reference evidence="4" key="1">
    <citation type="submission" date="2017-05" db="EMBL/GenBank/DDBJ databases">
        <authorList>
            <person name="Macchi M."/>
            <person name="Festa S."/>
            <person name="Coppotelli B.M."/>
            <person name="Morelli I.S."/>
        </authorList>
    </citation>
    <scope>NUCLEOTIDE SEQUENCE [LARGE SCALE GENOMIC DNA]</scope>
    <source>
        <strain evidence="4">I</strain>
    </source>
</reference>
<proteinExistence type="predicted"/>
<sequence>MMPHALRLYRRSTGLSLQTLASRIGISVASLSRIETGKQTPSVPTLLKIVDETAGAVSVSDFRQKRREECAA</sequence>
<dbReference type="InterPro" id="IPR010982">
    <property type="entry name" value="Lambda_DNA-bd_dom_sf"/>
</dbReference>
<feature type="domain" description="HTH cro/C1-type" evidence="2">
    <location>
        <begin position="6"/>
        <end position="62"/>
    </location>
</feature>
<dbReference type="GO" id="GO:0003677">
    <property type="term" value="F:DNA binding"/>
    <property type="evidence" value="ECO:0007669"/>
    <property type="project" value="UniProtKB-KW"/>
</dbReference>
<dbReference type="InterPro" id="IPR001387">
    <property type="entry name" value="Cro/C1-type_HTH"/>
</dbReference>
<dbReference type="GO" id="GO:0005829">
    <property type="term" value="C:cytosol"/>
    <property type="evidence" value="ECO:0007669"/>
    <property type="project" value="TreeGrafter"/>
</dbReference>
<evidence type="ECO:0000313" key="4">
    <source>
        <dbReference type="Proteomes" id="UP000196655"/>
    </source>
</evidence>
<evidence type="ECO:0000259" key="2">
    <source>
        <dbReference type="PROSITE" id="PS50943"/>
    </source>
</evidence>
<accession>A0A211ZQA3</accession>
<dbReference type="Pfam" id="PF01381">
    <property type="entry name" value="HTH_3"/>
    <property type="match status" value="1"/>
</dbReference>
<dbReference type="CDD" id="cd00093">
    <property type="entry name" value="HTH_XRE"/>
    <property type="match status" value="1"/>
</dbReference>
<dbReference type="AlphaFoldDB" id="A0A211ZQA3"/>
<comment type="caution">
    <text evidence="3">The sequence shown here is derived from an EMBL/GenBank/DDBJ whole genome shotgun (WGS) entry which is preliminary data.</text>
</comment>
<dbReference type="EMBL" id="NHON01000013">
    <property type="protein sequence ID" value="OWJ67429.1"/>
    <property type="molecule type" value="Genomic_DNA"/>
</dbReference>